<proteinExistence type="predicted"/>
<dbReference type="Gene3D" id="3.10.180.10">
    <property type="entry name" value="2,3-Dihydroxybiphenyl 1,2-Dioxygenase, domain 1"/>
    <property type="match status" value="1"/>
</dbReference>
<name>A0ABW1S7F5_9PROT</name>
<dbReference type="InterPro" id="IPR052164">
    <property type="entry name" value="Anthracycline_SecMetBiosynth"/>
</dbReference>
<dbReference type="CDD" id="cd07247">
    <property type="entry name" value="SgaA_N_like"/>
    <property type="match status" value="1"/>
</dbReference>
<comment type="caution">
    <text evidence="2">The sequence shown here is derived from an EMBL/GenBank/DDBJ whole genome shotgun (WGS) entry which is preliminary data.</text>
</comment>
<organism evidence="2 3">
    <name type="scientific">Ponticaulis profundi</name>
    <dbReference type="NCBI Taxonomy" id="2665222"/>
    <lineage>
        <taxon>Bacteria</taxon>
        <taxon>Pseudomonadati</taxon>
        <taxon>Pseudomonadota</taxon>
        <taxon>Alphaproteobacteria</taxon>
        <taxon>Hyphomonadales</taxon>
        <taxon>Hyphomonadaceae</taxon>
        <taxon>Ponticaulis</taxon>
    </lineage>
</organism>
<dbReference type="InterPro" id="IPR004360">
    <property type="entry name" value="Glyas_Fos-R_dOase_dom"/>
</dbReference>
<dbReference type="Proteomes" id="UP001596303">
    <property type="component" value="Unassembled WGS sequence"/>
</dbReference>
<evidence type="ECO:0000259" key="1">
    <source>
        <dbReference type="PROSITE" id="PS51819"/>
    </source>
</evidence>
<dbReference type="EMBL" id="JBHSSW010000004">
    <property type="protein sequence ID" value="MFC6197118.1"/>
    <property type="molecule type" value="Genomic_DNA"/>
</dbReference>
<gene>
    <name evidence="2" type="ORF">ACFQDM_03470</name>
</gene>
<evidence type="ECO:0000313" key="2">
    <source>
        <dbReference type="EMBL" id="MFC6197118.1"/>
    </source>
</evidence>
<accession>A0ABW1S7F5</accession>
<dbReference type="PANTHER" id="PTHR33993:SF1">
    <property type="entry name" value="GLYOXALASE FAMILY PROTEIN"/>
    <property type="match status" value="1"/>
</dbReference>
<dbReference type="Pfam" id="PF00903">
    <property type="entry name" value="Glyoxalase"/>
    <property type="match status" value="1"/>
</dbReference>
<protein>
    <submittedName>
        <fullName evidence="2">VOC family protein</fullName>
    </submittedName>
</protein>
<dbReference type="InterPro" id="IPR037523">
    <property type="entry name" value="VOC_core"/>
</dbReference>
<dbReference type="SUPFAM" id="SSF54593">
    <property type="entry name" value="Glyoxalase/Bleomycin resistance protein/Dihydroxybiphenyl dioxygenase"/>
    <property type="match status" value="1"/>
</dbReference>
<dbReference type="InterPro" id="IPR029068">
    <property type="entry name" value="Glyas_Bleomycin-R_OHBP_Dase"/>
</dbReference>
<dbReference type="RefSeq" id="WP_377375529.1">
    <property type="nucleotide sequence ID" value="NZ_JBHSSW010000004.1"/>
</dbReference>
<sequence>MSRAENSINYIELPMTDPEPVIMFYETVFGWHFQRWGADYISFEGAGIDGGFNGQDKLPVSKPGTLVILYSKELEKKRDQIKAAGGKIIRDIYPFPGGRRFHFEDPAGNELGVWSEKA</sequence>
<keyword evidence="3" id="KW-1185">Reference proteome</keyword>
<evidence type="ECO:0000313" key="3">
    <source>
        <dbReference type="Proteomes" id="UP001596303"/>
    </source>
</evidence>
<dbReference type="PANTHER" id="PTHR33993">
    <property type="entry name" value="GLYOXALASE-RELATED"/>
    <property type="match status" value="1"/>
</dbReference>
<feature type="domain" description="VOC" evidence="1">
    <location>
        <begin position="7"/>
        <end position="116"/>
    </location>
</feature>
<dbReference type="PROSITE" id="PS51819">
    <property type="entry name" value="VOC"/>
    <property type="match status" value="1"/>
</dbReference>
<reference evidence="3" key="1">
    <citation type="journal article" date="2019" name="Int. J. Syst. Evol. Microbiol.">
        <title>The Global Catalogue of Microorganisms (GCM) 10K type strain sequencing project: providing services to taxonomists for standard genome sequencing and annotation.</title>
        <authorList>
            <consortium name="The Broad Institute Genomics Platform"/>
            <consortium name="The Broad Institute Genome Sequencing Center for Infectious Disease"/>
            <person name="Wu L."/>
            <person name="Ma J."/>
        </authorList>
    </citation>
    <scope>NUCLEOTIDE SEQUENCE [LARGE SCALE GENOMIC DNA]</scope>
    <source>
        <strain evidence="3">CGMCC-1.15741</strain>
    </source>
</reference>